<keyword evidence="5" id="KW-0411">Iron-sulfur</keyword>
<dbReference type="GO" id="GO:0016705">
    <property type="term" value="F:oxidoreductase activity, acting on paired donors, with incorporation or reduction of molecular oxygen"/>
    <property type="evidence" value="ECO:0007669"/>
    <property type="project" value="UniProtKB-ARBA"/>
</dbReference>
<evidence type="ECO:0000256" key="3">
    <source>
        <dbReference type="ARBA" id="ARBA00023002"/>
    </source>
</evidence>
<evidence type="ECO:0000256" key="1">
    <source>
        <dbReference type="ARBA" id="ARBA00022714"/>
    </source>
</evidence>
<dbReference type="Pfam" id="PF13806">
    <property type="entry name" value="Rieske_2"/>
    <property type="match status" value="1"/>
</dbReference>
<dbReference type="Proteomes" id="UP000297318">
    <property type="component" value="Unassembled WGS sequence"/>
</dbReference>
<keyword evidence="4" id="KW-0408">Iron</keyword>
<dbReference type="EMBL" id="RHPJ01000002">
    <property type="protein sequence ID" value="TGO05279.1"/>
    <property type="molecule type" value="Genomic_DNA"/>
</dbReference>
<dbReference type="PROSITE" id="PS51300">
    <property type="entry name" value="NIRD"/>
    <property type="match status" value="1"/>
</dbReference>
<keyword evidence="9" id="KW-1185">Reference proteome</keyword>
<dbReference type="InterPro" id="IPR017941">
    <property type="entry name" value="Rieske_2Fe-2S"/>
</dbReference>
<feature type="domain" description="Rieske" evidence="7">
    <location>
        <begin position="38"/>
        <end position="144"/>
    </location>
</feature>
<evidence type="ECO:0000256" key="4">
    <source>
        <dbReference type="ARBA" id="ARBA00023004"/>
    </source>
</evidence>
<dbReference type="Gene3D" id="2.102.10.10">
    <property type="entry name" value="Rieske [2Fe-2S] iron-sulphur domain"/>
    <property type="match status" value="1"/>
</dbReference>
<dbReference type="InterPro" id="IPR012748">
    <property type="entry name" value="Rieske-like_NirD"/>
</dbReference>
<dbReference type="RefSeq" id="WP_408640861.1">
    <property type="nucleotide sequence ID" value="NZ_RHPJ01000002.1"/>
</dbReference>
<dbReference type="PROSITE" id="PS51296">
    <property type="entry name" value="RIESKE"/>
    <property type="match status" value="1"/>
</dbReference>
<dbReference type="GO" id="GO:0046872">
    <property type="term" value="F:metal ion binding"/>
    <property type="evidence" value="ECO:0007669"/>
    <property type="project" value="UniProtKB-KW"/>
</dbReference>
<reference evidence="8 9" key="1">
    <citation type="submission" date="2018-11" db="EMBL/GenBank/DDBJ databases">
        <title>Complete genome sequencing of the Actinobacteria Serinibacter sp. K3-2.</title>
        <authorList>
            <person name="Rakitin A.L."/>
            <person name="Beletsky A.V."/>
            <person name="Mardanov A.V."/>
            <person name="Ravin N.V."/>
            <person name="Gromova A.S."/>
            <person name="Filippova S.N."/>
            <person name="Gal'Chenko V.F."/>
        </authorList>
    </citation>
    <scope>NUCLEOTIDE SEQUENCE [LARGE SCALE GENOMIC DNA]</scope>
    <source>
        <strain evidence="8 9">K3-2</strain>
    </source>
</reference>
<dbReference type="GO" id="GO:0004497">
    <property type="term" value="F:monooxygenase activity"/>
    <property type="evidence" value="ECO:0007669"/>
    <property type="project" value="UniProtKB-ARBA"/>
</dbReference>
<dbReference type="GO" id="GO:0051537">
    <property type="term" value="F:2 iron, 2 sulfur cluster binding"/>
    <property type="evidence" value="ECO:0007669"/>
    <property type="project" value="UniProtKB-KW"/>
</dbReference>
<keyword evidence="2" id="KW-0479">Metal-binding</keyword>
<evidence type="ECO:0000256" key="2">
    <source>
        <dbReference type="ARBA" id="ARBA00022723"/>
    </source>
</evidence>
<dbReference type="SUPFAM" id="SSF50022">
    <property type="entry name" value="ISP domain"/>
    <property type="match status" value="1"/>
</dbReference>
<keyword evidence="6" id="KW-0534">Nitrate assimilation</keyword>
<dbReference type="InterPro" id="IPR017881">
    <property type="entry name" value="NirD"/>
</dbReference>
<dbReference type="AlphaFoldDB" id="A0A4Z1E235"/>
<gene>
    <name evidence="8" type="ORF">SERN_1283</name>
</gene>
<proteinExistence type="predicted"/>
<evidence type="ECO:0000259" key="7">
    <source>
        <dbReference type="PROSITE" id="PS51296"/>
    </source>
</evidence>
<dbReference type="PANTHER" id="PTHR40562">
    <property type="match status" value="1"/>
</dbReference>
<comment type="caution">
    <text evidence="8">The sequence shown here is derived from an EMBL/GenBank/DDBJ whole genome shotgun (WGS) entry which is preliminary data.</text>
</comment>
<evidence type="ECO:0000313" key="8">
    <source>
        <dbReference type="EMBL" id="TGO05279.1"/>
    </source>
</evidence>
<evidence type="ECO:0000256" key="6">
    <source>
        <dbReference type="ARBA" id="ARBA00023063"/>
    </source>
</evidence>
<keyword evidence="1" id="KW-0001">2Fe-2S</keyword>
<sequence length="151" mass="15573">MSTLSAAAEAATDATAVDATAVGHQDVCLLTDLTPERGAAALLTETVDGEPRRTQIALVRTVGDLVLAVQHRDPVTGANVMARGLVGTRLVDGEEVPTLASPLHKQVYDLRTGACLDAAGKEPLPGEGGLRTWPVAVVDGVVRVLLDESAS</sequence>
<protein>
    <submittedName>
        <fullName evidence="8">Nitrite reductase [NAD(P)H] small subunit</fullName>
    </submittedName>
</protein>
<organism evidence="8 9">
    <name type="scientific">Serinibacter arcticus</name>
    <dbReference type="NCBI Taxonomy" id="1655435"/>
    <lineage>
        <taxon>Bacteria</taxon>
        <taxon>Bacillati</taxon>
        <taxon>Actinomycetota</taxon>
        <taxon>Actinomycetes</taxon>
        <taxon>Micrococcales</taxon>
        <taxon>Beutenbergiaceae</taxon>
        <taxon>Serinibacter</taxon>
    </lineage>
</organism>
<accession>A0A4Z1E235</accession>
<dbReference type="GO" id="GO:0042128">
    <property type="term" value="P:nitrate assimilation"/>
    <property type="evidence" value="ECO:0007669"/>
    <property type="project" value="UniProtKB-KW"/>
</dbReference>
<evidence type="ECO:0000313" key="9">
    <source>
        <dbReference type="Proteomes" id="UP000297318"/>
    </source>
</evidence>
<dbReference type="PANTHER" id="PTHR40562:SF1">
    <property type="entry name" value="NITRITE REDUCTASE (NADH) SMALL SUBUNIT"/>
    <property type="match status" value="1"/>
</dbReference>
<dbReference type="InterPro" id="IPR036922">
    <property type="entry name" value="Rieske_2Fe-2S_sf"/>
</dbReference>
<evidence type="ECO:0000256" key="5">
    <source>
        <dbReference type="ARBA" id="ARBA00023014"/>
    </source>
</evidence>
<keyword evidence="3" id="KW-0560">Oxidoreductase</keyword>
<name>A0A4Z1E235_9MICO</name>
<dbReference type="GO" id="GO:0008942">
    <property type="term" value="F:nitrite reductase [NAD(P)H] activity"/>
    <property type="evidence" value="ECO:0007669"/>
    <property type="project" value="InterPro"/>
</dbReference>